<organism evidence="2">
    <name type="scientific">Intestinibacter bartlettii</name>
    <dbReference type="NCBI Taxonomy" id="261299"/>
    <lineage>
        <taxon>Bacteria</taxon>
        <taxon>Bacillati</taxon>
        <taxon>Bacillota</taxon>
        <taxon>Clostridia</taxon>
        <taxon>Peptostreptococcales</taxon>
        <taxon>Peptostreptococcaceae</taxon>
        <taxon>Intestinibacter</taxon>
    </lineage>
</organism>
<dbReference type="AlphaFoldDB" id="A0A6N2ZLA2"/>
<accession>A0A6N2ZLA2</accession>
<keyword evidence="1" id="KW-0472">Membrane</keyword>
<protein>
    <submittedName>
        <fullName evidence="2">Sporulation integral membrane protein YlbJ</fullName>
    </submittedName>
</protein>
<feature type="transmembrane region" description="Helical" evidence="1">
    <location>
        <begin position="240"/>
        <end position="262"/>
    </location>
</feature>
<feature type="transmembrane region" description="Helical" evidence="1">
    <location>
        <begin position="316"/>
        <end position="340"/>
    </location>
</feature>
<evidence type="ECO:0000256" key="1">
    <source>
        <dbReference type="SAM" id="Phobius"/>
    </source>
</evidence>
<feature type="transmembrane region" description="Helical" evidence="1">
    <location>
        <begin position="283"/>
        <end position="304"/>
    </location>
</feature>
<feature type="transmembrane region" description="Helical" evidence="1">
    <location>
        <begin position="214"/>
        <end position="234"/>
    </location>
</feature>
<dbReference type="EMBL" id="CACRUE010000012">
    <property type="protein sequence ID" value="VYT78706.1"/>
    <property type="molecule type" value="Genomic_DNA"/>
</dbReference>
<dbReference type="RefSeq" id="WP_156530636.1">
    <property type="nucleotide sequence ID" value="NZ_CACRUE010000012.1"/>
</dbReference>
<feature type="transmembrane region" description="Helical" evidence="1">
    <location>
        <begin position="38"/>
        <end position="62"/>
    </location>
</feature>
<feature type="transmembrane region" description="Helical" evidence="1">
    <location>
        <begin position="148"/>
        <end position="167"/>
    </location>
</feature>
<name>A0A6N2ZLA2_9FIRM</name>
<feature type="transmembrane region" description="Helical" evidence="1">
    <location>
        <begin position="361"/>
        <end position="382"/>
    </location>
</feature>
<feature type="transmembrane region" description="Helical" evidence="1">
    <location>
        <begin position="122"/>
        <end position="142"/>
    </location>
</feature>
<feature type="transmembrane region" description="Helical" evidence="1">
    <location>
        <begin position="6"/>
        <end position="26"/>
    </location>
</feature>
<keyword evidence="1" id="KW-0812">Transmembrane</keyword>
<evidence type="ECO:0000313" key="2">
    <source>
        <dbReference type="EMBL" id="VYT78706.1"/>
    </source>
</evidence>
<proteinExistence type="predicted"/>
<reference evidence="2" key="1">
    <citation type="submission" date="2019-11" db="EMBL/GenBank/DDBJ databases">
        <authorList>
            <person name="Feng L."/>
        </authorList>
    </citation>
    <scope>NUCLEOTIDE SEQUENCE</scope>
    <source>
        <strain evidence="2">IbartlettiiLFYP30</strain>
    </source>
</reference>
<keyword evidence="1" id="KW-1133">Transmembrane helix</keyword>
<sequence length="387" mass="43258">MKLKKLITFFIPKLFICLIILGIILAPKSAIKAAKDGISIWINILMPSLLPFIIGANLIVSLKIVDILGILINPLTQKIFNVSGRSGLIFAISMVSGYPVGSKFASELRLENKISRYEGQRLVSFCSTSGPLFIIGSVGTGMLKNPHIGYIMLLCHYLASLTVGLLFRNYGGEKRIKSNNSILKDINNIIYDDTKSEGFFVLFGKAVVNGVNTLLAIGGFVIMFSVFFEILQFFKVIDFVSYFICIFLSPFSITPDIISAFISGLFEMTIGCNNLSQLSNISYNLLVPLCSFLVAFSGLSILAQCSSFIGKTDIKINLYIFSKFLHGLFSAIFTYIFLLFNKSYLVPTFFIKNSSYTYYNFYMDHFTPLLIVILLIYLFTYLKDLSS</sequence>
<gene>
    <name evidence="2" type="primary">ylbJ</name>
    <name evidence="2" type="ORF">IBLFYP30_00083</name>
</gene>